<evidence type="ECO:0000313" key="2">
    <source>
        <dbReference type="Proteomes" id="UP000585638"/>
    </source>
</evidence>
<reference evidence="1 2" key="1">
    <citation type="submission" date="2020-08" db="EMBL/GenBank/DDBJ databases">
        <title>Sequencing the genomes of 1000 actinobacteria strains.</title>
        <authorList>
            <person name="Klenk H.-P."/>
        </authorList>
    </citation>
    <scope>NUCLEOTIDE SEQUENCE [LARGE SCALE GENOMIC DNA]</scope>
    <source>
        <strain evidence="1 2">DSM 43851</strain>
    </source>
</reference>
<sequence>MRWLAVAELPHRLSLVRRLAGLRRRFTAETTSSVLPAIVQALDPVDRTTRLQLIAALGDCSASVPAEVRQLVLPDAVAPEQRALEAGILSVANRLAPAAFRMARPLPDYLTLHVRAEARLPLLAALVPSETSVGLVGVAGLRVRPFRRHVELYLLGTTARVSLATVSYDIWRDAVADRDPAWLNWRQPPPLTDAELSTVPARHALASSIASSLLRRTGLFPLAPNVVASAREACQVDWSGGASTSSIAAALTHPLCGLPDVPARIARVTDQHLTIAVANGAASVALSGPDLTCPAVTGETGRR</sequence>
<dbReference type="AlphaFoldDB" id="A0A7W9NES5"/>
<protein>
    <submittedName>
        <fullName evidence="1">Uncharacterized protein</fullName>
    </submittedName>
</protein>
<keyword evidence="2" id="KW-1185">Reference proteome</keyword>
<organism evidence="1 2">
    <name type="scientific">Kutzneria kofuensis</name>
    <dbReference type="NCBI Taxonomy" id="103725"/>
    <lineage>
        <taxon>Bacteria</taxon>
        <taxon>Bacillati</taxon>
        <taxon>Actinomycetota</taxon>
        <taxon>Actinomycetes</taxon>
        <taxon>Pseudonocardiales</taxon>
        <taxon>Pseudonocardiaceae</taxon>
        <taxon>Kutzneria</taxon>
    </lineage>
</organism>
<dbReference type="Proteomes" id="UP000585638">
    <property type="component" value="Unassembled WGS sequence"/>
</dbReference>
<evidence type="ECO:0000313" key="1">
    <source>
        <dbReference type="EMBL" id="MBB5890647.1"/>
    </source>
</evidence>
<dbReference type="EMBL" id="JACHIR010000001">
    <property type="protein sequence ID" value="MBB5890647.1"/>
    <property type="molecule type" value="Genomic_DNA"/>
</dbReference>
<proteinExistence type="predicted"/>
<gene>
    <name evidence="1" type="ORF">BJ998_001843</name>
</gene>
<name>A0A7W9NES5_9PSEU</name>
<accession>A0A7W9NES5</accession>
<comment type="caution">
    <text evidence="1">The sequence shown here is derived from an EMBL/GenBank/DDBJ whole genome shotgun (WGS) entry which is preliminary data.</text>
</comment>
<dbReference type="RefSeq" id="WP_184860222.1">
    <property type="nucleotide sequence ID" value="NZ_JACHIR010000001.1"/>
</dbReference>